<dbReference type="EMBL" id="JAIQCV010000010">
    <property type="protein sequence ID" value="KAH1056430.1"/>
    <property type="molecule type" value="Genomic_DNA"/>
</dbReference>
<dbReference type="Proteomes" id="UP000828251">
    <property type="component" value="Unassembled WGS sequence"/>
</dbReference>
<protein>
    <submittedName>
        <fullName evidence="2">Uncharacterized protein</fullName>
    </submittedName>
</protein>
<accession>A0A9D3US49</accession>
<evidence type="ECO:0000313" key="2">
    <source>
        <dbReference type="EMBL" id="KAH1056430.1"/>
    </source>
</evidence>
<sequence length="70" mass="7879">MPYASEEILENKGLINEASIEGMTQGKDTPILKEVETSKTRKGKAKADSKRTSLNVETSLQRKLKDVEKW</sequence>
<reference evidence="2 3" key="1">
    <citation type="journal article" date="2021" name="Plant Biotechnol. J.">
        <title>Multi-omics assisted identification of the key and species-specific regulatory components of drought-tolerant mechanisms in Gossypium stocksii.</title>
        <authorList>
            <person name="Yu D."/>
            <person name="Ke L."/>
            <person name="Zhang D."/>
            <person name="Wu Y."/>
            <person name="Sun Y."/>
            <person name="Mei J."/>
            <person name="Sun J."/>
            <person name="Sun Y."/>
        </authorList>
    </citation>
    <scope>NUCLEOTIDE SEQUENCE [LARGE SCALE GENOMIC DNA]</scope>
    <source>
        <strain evidence="3">cv. E1</strain>
        <tissue evidence="2">Leaf</tissue>
    </source>
</reference>
<evidence type="ECO:0000313" key="3">
    <source>
        <dbReference type="Proteomes" id="UP000828251"/>
    </source>
</evidence>
<proteinExistence type="predicted"/>
<dbReference type="AlphaFoldDB" id="A0A9D3US49"/>
<organism evidence="2 3">
    <name type="scientific">Gossypium stocksii</name>
    <dbReference type="NCBI Taxonomy" id="47602"/>
    <lineage>
        <taxon>Eukaryota</taxon>
        <taxon>Viridiplantae</taxon>
        <taxon>Streptophyta</taxon>
        <taxon>Embryophyta</taxon>
        <taxon>Tracheophyta</taxon>
        <taxon>Spermatophyta</taxon>
        <taxon>Magnoliopsida</taxon>
        <taxon>eudicotyledons</taxon>
        <taxon>Gunneridae</taxon>
        <taxon>Pentapetalae</taxon>
        <taxon>rosids</taxon>
        <taxon>malvids</taxon>
        <taxon>Malvales</taxon>
        <taxon>Malvaceae</taxon>
        <taxon>Malvoideae</taxon>
        <taxon>Gossypium</taxon>
    </lineage>
</organism>
<evidence type="ECO:0000256" key="1">
    <source>
        <dbReference type="SAM" id="MobiDB-lite"/>
    </source>
</evidence>
<name>A0A9D3US49_9ROSI</name>
<keyword evidence="3" id="KW-1185">Reference proteome</keyword>
<feature type="region of interest" description="Disordered" evidence="1">
    <location>
        <begin position="20"/>
        <end position="58"/>
    </location>
</feature>
<gene>
    <name evidence="2" type="ORF">J1N35_034495</name>
</gene>
<comment type="caution">
    <text evidence="2">The sequence shown here is derived from an EMBL/GenBank/DDBJ whole genome shotgun (WGS) entry which is preliminary data.</text>
</comment>
<feature type="compositionally biased region" description="Basic and acidic residues" evidence="1">
    <location>
        <begin position="30"/>
        <end position="51"/>
    </location>
</feature>